<evidence type="ECO:0000313" key="2">
    <source>
        <dbReference type="Proteomes" id="UP000034711"/>
    </source>
</evidence>
<dbReference type="AlphaFoldDB" id="A0A0G1ZUZ4"/>
<evidence type="ECO:0000313" key="1">
    <source>
        <dbReference type="EMBL" id="KKW32137.1"/>
    </source>
</evidence>
<dbReference type="EMBL" id="LCRI01000034">
    <property type="protein sequence ID" value="KKW32137.1"/>
    <property type="molecule type" value="Genomic_DNA"/>
</dbReference>
<dbReference type="Proteomes" id="UP000034711">
    <property type="component" value="Unassembled WGS sequence"/>
</dbReference>
<protein>
    <submittedName>
        <fullName evidence="1">Uncharacterized protein</fullName>
    </submittedName>
</protein>
<accession>A0A0G1ZUZ4</accession>
<gene>
    <name evidence="1" type="ORF">UY77_C0034G0012</name>
</gene>
<comment type="caution">
    <text evidence="1">The sequence shown here is derived from an EMBL/GenBank/DDBJ whole genome shotgun (WGS) entry which is preliminary data.</text>
</comment>
<proteinExistence type="predicted"/>
<organism evidence="1 2">
    <name type="scientific">Candidatus Uhrbacteria bacterium GW2011_GWA2_53_10</name>
    <dbReference type="NCBI Taxonomy" id="1618980"/>
    <lineage>
        <taxon>Bacteria</taxon>
        <taxon>Candidatus Uhriibacteriota</taxon>
    </lineage>
</organism>
<sequence>MFPLLFKEACLPSTRSLMRSAERIPPVHAQFFLFQKLAKFLPAQHVRHDHIACASRIALPRLLRRADRNNDRAAAFLLPQVIKERETDPDVRNGGNDEARFFNPAFGKEIDVTNVPVHHGLAVRGELLHDARVEIYDEVRQLHGADGGQRGLPDAVVTQERHLGARLAASPTMVAKERCSAGRWPSATPAPSTMNENSEIWATVVPARNPVRG</sequence>
<reference evidence="1 2" key="1">
    <citation type="journal article" date="2015" name="Nature">
        <title>rRNA introns, odd ribosomes, and small enigmatic genomes across a large radiation of phyla.</title>
        <authorList>
            <person name="Brown C.T."/>
            <person name="Hug L.A."/>
            <person name="Thomas B.C."/>
            <person name="Sharon I."/>
            <person name="Castelle C.J."/>
            <person name="Singh A."/>
            <person name="Wilkins M.J."/>
            <person name="Williams K.H."/>
            <person name="Banfield J.F."/>
        </authorList>
    </citation>
    <scope>NUCLEOTIDE SEQUENCE [LARGE SCALE GENOMIC DNA]</scope>
</reference>
<name>A0A0G1ZUZ4_9BACT</name>